<sequence>MGNCVRFFKGSGSSDQVQQMIKVVTSTGAVMELYAPITAACITNEFPGHRLFRSRDVLLSQPLFDDEQLHVGQLYYLIAFNTATTVAPSAEAENHIFTPYRMSFHSKRILKRSDPDVHPRYNCTGVWKVRLVINPEQLSEILSQEARTEELIDSIRTVAKCGTGGAPSSASSDQCSVATSK</sequence>
<dbReference type="Pfam" id="PF14009">
    <property type="entry name" value="PADRE"/>
    <property type="match status" value="1"/>
</dbReference>
<proteinExistence type="predicted"/>
<dbReference type="PANTHER" id="PTHR33148">
    <property type="entry name" value="PLASTID MOVEMENT IMPAIRED PROTEIN-RELATED"/>
    <property type="match status" value="1"/>
</dbReference>
<dbReference type="Proteomes" id="UP001279734">
    <property type="component" value="Unassembled WGS sequence"/>
</dbReference>
<evidence type="ECO:0000313" key="1">
    <source>
        <dbReference type="EMBL" id="GMH00374.1"/>
    </source>
</evidence>
<dbReference type="InterPro" id="IPR025322">
    <property type="entry name" value="PADRE_dom"/>
</dbReference>
<gene>
    <name evidence="1" type="ORF">Nepgr_002213</name>
</gene>
<accession>A0AAD3P5U2</accession>
<protein>
    <submittedName>
        <fullName evidence="1">Uncharacterized protein</fullName>
    </submittedName>
</protein>
<dbReference type="PANTHER" id="PTHR33148:SF41">
    <property type="entry name" value="DUF4228 DOMAIN PROTEIN"/>
    <property type="match status" value="1"/>
</dbReference>
<keyword evidence="2" id="KW-1185">Reference proteome</keyword>
<reference evidence="1" key="1">
    <citation type="submission" date="2023-05" db="EMBL/GenBank/DDBJ databases">
        <title>Nepenthes gracilis genome sequencing.</title>
        <authorList>
            <person name="Fukushima K."/>
        </authorList>
    </citation>
    <scope>NUCLEOTIDE SEQUENCE</scope>
    <source>
        <strain evidence="1">SING2019-196</strain>
    </source>
</reference>
<dbReference type="AlphaFoldDB" id="A0AAD3P5U2"/>
<dbReference type="EMBL" id="BSYO01000002">
    <property type="protein sequence ID" value="GMH00374.1"/>
    <property type="molecule type" value="Genomic_DNA"/>
</dbReference>
<comment type="caution">
    <text evidence="1">The sequence shown here is derived from an EMBL/GenBank/DDBJ whole genome shotgun (WGS) entry which is preliminary data.</text>
</comment>
<organism evidence="1 2">
    <name type="scientific">Nepenthes gracilis</name>
    <name type="common">Slender pitcher plant</name>
    <dbReference type="NCBI Taxonomy" id="150966"/>
    <lineage>
        <taxon>Eukaryota</taxon>
        <taxon>Viridiplantae</taxon>
        <taxon>Streptophyta</taxon>
        <taxon>Embryophyta</taxon>
        <taxon>Tracheophyta</taxon>
        <taxon>Spermatophyta</taxon>
        <taxon>Magnoliopsida</taxon>
        <taxon>eudicotyledons</taxon>
        <taxon>Gunneridae</taxon>
        <taxon>Pentapetalae</taxon>
        <taxon>Caryophyllales</taxon>
        <taxon>Nepenthaceae</taxon>
        <taxon>Nepenthes</taxon>
    </lineage>
</organism>
<name>A0AAD3P5U2_NEPGR</name>
<evidence type="ECO:0000313" key="2">
    <source>
        <dbReference type="Proteomes" id="UP001279734"/>
    </source>
</evidence>